<dbReference type="PANTHER" id="PTHR35866:SF2">
    <property type="entry name" value="YKGJ FAMILY CYSTEINE CLUSTER PROTEIN"/>
    <property type="match status" value="1"/>
</dbReference>
<evidence type="ECO:0000313" key="2">
    <source>
        <dbReference type="Proteomes" id="UP000235653"/>
    </source>
</evidence>
<evidence type="ECO:0000313" key="1">
    <source>
        <dbReference type="EMBL" id="PPD57433.1"/>
    </source>
</evidence>
<accession>A0A2P5P565</accession>
<dbReference type="PANTHER" id="PTHR35866">
    <property type="entry name" value="PUTATIVE-RELATED"/>
    <property type="match status" value="1"/>
</dbReference>
<dbReference type="AlphaFoldDB" id="A0A2P5P565"/>
<gene>
    <name evidence="1" type="ORF">JP09_008865</name>
</gene>
<dbReference type="OrthoDB" id="9810361at2"/>
<dbReference type="EMBL" id="JQAN02000012">
    <property type="protein sequence ID" value="PPD57433.1"/>
    <property type="molecule type" value="Genomic_DNA"/>
</dbReference>
<dbReference type="InterPro" id="IPR005358">
    <property type="entry name" value="Puta_zinc/iron-chelating_dom"/>
</dbReference>
<sequence length="193" mass="22307">MPELTEKQEKEIAEVKAMVETKRQKLGVKYDRYVARVVAVLRANNATFETMTDEEITELVMLVDVIGEESRGTMKKLGEYCARCGWCCSRTNKIVVTKEDTERISRALKQKTEDLFVFDGKEWSMKKVRPCRWWNPKNGRCAIYNIRPQVCRVWPMAVNEIGQKMVHSVSECSYAVMVLASKVIRYLQTPKAT</sequence>
<organism evidence="1 2">
    <name type="scientific">Dehalogenimonas etheniformans</name>
    <dbReference type="NCBI Taxonomy" id="1536648"/>
    <lineage>
        <taxon>Bacteria</taxon>
        <taxon>Bacillati</taxon>
        <taxon>Chloroflexota</taxon>
        <taxon>Dehalococcoidia</taxon>
        <taxon>Dehalococcoidales</taxon>
        <taxon>Dehalococcoidaceae</taxon>
        <taxon>Dehalogenimonas</taxon>
    </lineage>
</organism>
<comment type="caution">
    <text evidence="1">The sequence shown here is derived from an EMBL/GenBank/DDBJ whole genome shotgun (WGS) entry which is preliminary data.</text>
</comment>
<keyword evidence="2" id="KW-1185">Reference proteome</keyword>
<dbReference type="Proteomes" id="UP000235653">
    <property type="component" value="Unassembled WGS sequence"/>
</dbReference>
<reference evidence="1 2" key="1">
    <citation type="journal article" date="2017" name="ISME J.">
        <title>Grape pomace compost harbors organohalide-respiring Dehalogenimonas species with novel reductive dehalogenase genes.</title>
        <authorList>
            <person name="Yang Y."/>
            <person name="Higgins S.A."/>
            <person name="Yan J."/>
            <person name="Simsir B."/>
            <person name="Chourey K."/>
            <person name="Iyer R."/>
            <person name="Hettich R.L."/>
            <person name="Baldwin B."/>
            <person name="Ogles D.M."/>
            <person name="Loffler F.E."/>
        </authorList>
    </citation>
    <scope>NUCLEOTIDE SEQUENCE [LARGE SCALE GENOMIC DNA]</scope>
    <source>
        <strain evidence="1 2">GP</strain>
    </source>
</reference>
<dbReference type="RefSeq" id="WP_102331625.1">
    <property type="nucleotide sequence ID" value="NZ_CP058566.2"/>
</dbReference>
<name>A0A2P5P565_9CHLR</name>
<protein>
    <submittedName>
        <fullName evidence="1">YkgJ family cysteine cluster protein</fullName>
    </submittedName>
</protein>
<dbReference type="Pfam" id="PF03692">
    <property type="entry name" value="CxxCxxCC"/>
    <property type="match status" value="1"/>
</dbReference>
<proteinExistence type="predicted"/>